<evidence type="ECO:0000256" key="3">
    <source>
        <dbReference type="ARBA" id="ARBA00011262"/>
    </source>
</evidence>
<dbReference type="InterPro" id="IPR017871">
    <property type="entry name" value="ABC_transporter-like_CS"/>
</dbReference>
<dbReference type="InterPro" id="IPR027417">
    <property type="entry name" value="P-loop_NTPase"/>
</dbReference>
<dbReference type="AlphaFoldDB" id="A0A6I2M7E3"/>
<evidence type="ECO:0000256" key="10">
    <source>
        <dbReference type="SAM" id="MobiDB-lite"/>
    </source>
</evidence>
<proteinExistence type="inferred from homology"/>
<accession>A0A6I2M7E3</accession>
<dbReference type="PANTHER" id="PTHR43790">
    <property type="entry name" value="CARBOHYDRATE TRANSPORT ATP-BINDING PROTEIN MG119-RELATED"/>
    <property type="match status" value="1"/>
</dbReference>
<evidence type="ECO:0000256" key="8">
    <source>
        <dbReference type="ARBA" id="ARBA00023798"/>
    </source>
</evidence>
<protein>
    <recommendedName>
        <fullName evidence="4">Autoinducer 2 import ATP-binding protein LsrA</fullName>
        <ecNumber evidence="8">7.6.2.13</ecNumber>
    </recommendedName>
</protein>
<dbReference type="GO" id="GO:0016887">
    <property type="term" value="F:ATP hydrolysis activity"/>
    <property type="evidence" value="ECO:0007669"/>
    <property type="project" value="InterPro"/>
</dbReference>
<name>A0A6I2M7E3_9BACI</name>
<comment type="subcellular location">
    <subcellularLocation>
        <location evidence="1">Cell inner membrane</location>
        <topology evidence="1">Peripheral membrane protein</topology>
    </subcellularLocation>
</comment>
<comment type="subunit">
    <text evidence="3">The complex is composed of two ATP-binding proteins (LsrA), two transmembrane proteins (LsrC and LsrD) and a solute-binding protein (LsrB).</text>
</comment>
<sequence>MGSLIMNDIYKSFGEAAVLKGVSFTVKKGEVHALLGMNGAGKSTLMKILSGDYKPDQGTISIHGKETVFQHPSDAKKAGIGFVVQEVDTALFPTLTVYENVANIPDQKSAAISYRKLKADAEAVLQRVGLRINVSKLVQDCTLQEKQLILLAKTLSASANYIILDEPTAPLSNTETSILFTIIRQLRAEGTAIIYISHKLSEVKEICDRVTILRDGSVVHSGDAADIEIAEIVRHMIGSAFQIEKRKTGKTFEKPLFLAEGVVIEKFGSKLSFTVHEGEIVGVAGLAGAGKTELAEALYGLSSTKALIELRGKRVKLTSPAAAIQSGICLIPEERRKQGLFVHEPVSVNLSIQSLGSITKNLWISKQKEQALASRLISRLNISAASPSISTSLLSGGNQQKVVIGKWLNTDSSLFLFDEPTKGIDVGAKKEVFQLIQQLAAEGKGIVYFSGEWEELLEVADRIIVLNKGKVAKVLTHEEATIEKLIYYASGGEDDGGSHRHQDKKTKEHSALSV</sequence>
<evidence type="ECO:0000256" key="5">
    <source>
        <dbReference type="ARBA" id="ARBA00022741"/>
    </source>
</evidence>
<evidence type="ECO:0000256" key="1">
    <source>
        <dbReference type="ARBA" id="ARBA00004417"/>
    </source>
</evidence>
<comment type="catalytic activity">
    <reaction evidence="9">
        <text>ATP + H2O + (2R,4S)-2-methyl-2,3,3,4-tetrahydroxytetrahydrofuran-[AI-2-binding protein]Side 1 = ADP + phosphate + (2R,4S)-2-methyl-2,3,3,4-tetrahydroxytetrahydrofuranSide 2 + [AI-2-binding protein]Side 1.</text>
        <dbReference type="EC" id="7.6.2.13"/>
    </reaction>
</comment>
<dbReference type="EC" id="7.6.2.13" evidence="8"/>
<dbReference type="PROSITE" id="PS50893">
    <property type="entry name" value="ABC_TRANSPORTER_2"/>
    <property type="match status" value="2"/>
</dbReference>
<feature type="region of interest" description="Disordered" evidence="10">
    <location>
        <begin position="493"/>
        <end position="514"/>
    </location>
</feature>
<keyword evidence="6 12" id="KW-0067">ATP-binding</keyword>
<comment type="caution">
    <text evidence="12">The sequence shown here is derived from an EMBL/GenBank/DDBJ whole genome shotgun (WGS) entry which is preliminary data.</text>
</comment>
<dbReference type="PROSITE" id="PS00211">
    <property type="entry name" value="ABC_TRANSPORTER_1"/>
    <property type="match status" value="1"/>
</dbReference>
<dbReference type="InterPro" id="IPR050107">
    <property type="entry name" value="ABC_carbohydrate_import_ATPase"/>
</dbReference>
<dbReference type="CDD" id="cd03216">
    <property type="entry name" value="ABC_Carb_Monos_I"/>
    <property type="match status" value="1"/>
</dbReference>
<dbReference type="RefSeq" id="WP_070876010.1">
    <property type="nucleotide sequence ID" value="NZ_CAJGAA010000001.1"/>
</dbReference>
<evidence type="ECO:0000256" key="7">
    <source>
        <dbReference type="ARBA" id="ARBA00023747"/>
    </source>
</evidence>
<dbReference type="InterPro" id="IPR003593">
    <property type="entry name" value="AAA+_ATPase"/>
</dbReference>
<comment type="function">
    <text evidence="7">Part of the ABC transporter complex LsrABCD involved in autoinducer 2 (AI-2) import. Responsible for energy coupling to the transport system.</text>
</comment>
<keyword evidence="5" id="KW-0547">Nucleotide-binding</keyword>
<reference evidence="12 13" key="1">
    <citation type="submission" date="2019-11" db="EMBL/GenBank/DDBJ databases">
        <title>Bacillus idriensis genome.</title>
        <authorList>
            <person name="Konopka E.N."/>
            <person name="Newman J.D."/>
        </authorList>
    </citation>
    <scope>NUCLEOTIDE SEQUENCE [LARGE SCALE GENOMIC DNA]</scope>
    <source>
        <strain evidence="12 13">DSM 19097</strain>
    </source>
</reference>
<evidence type="ECO:0000256" key="2">
    <source>
        <dbReference type="ARBA" id="ARBA00009404"/>
    </source>
</evidence>
<gene>
    <name evidence="12" type="ORF">GJU41_04670</name>
</gene>
<dbReference type="CDD" id="cd03215">
    <property type="entry name" value="ABC_Carb_Monos_II"/>
    <property type="match status" value="1"/>
</dbReference>
<evidence type="ECO:0000313" key="12">
    <source>
        <dbReference type="EMBL" id="MRX53254.1"/>
    </source>
</evidence>
<evidence type="ECO:0000256" key="6">
    <source>
        <dbReference type="ARBA" id="ARBA00022840"/>
    </source>
</evidence>
<feature type="compositionally biased region" description="Basic and acidic residues" evidence="10">
    <location>
        <begin position="496"/>
        <end position="514"/>
    </location>
</feature>
<dbReference type="SMART" id="SM00382">
    <property type="entry name" value="AAA"/>
    <property type="match status" value="2"/>
</dbReference>
<dbReference type="Proteomes" id="UP000441585">
    <property type="component" value="Unassembled WGS sequence"/>
</dbReference>
<dbReference type="Pfam" id="PF00005">
    <property type="entry name" value="ABC_tran"/>
    <property type="match status" value="2"/>
</dbReference>
<evidence type="ECO:0000256" key="9">
    <source>
        <dbReference type="ARBA" id="ARBA00034076"/>
    </source>
</evidence>
<feature type="domain" description="ABC transporter" evidence="11">
    <location>
        <begin position="4"/>
        <end position="240"/>
    </location>
</feature>
<dbReference type="GO" id="GO:0005886">
    <property type="term" value="C:plasma membrane"/>
    <property type="evidence" value="ECO:0007669"/>
    <property type="project" value="UniProtKB-SubCell"/>
</dbReference>
<evidence type="ECO:0000259" key="11">
    <source>
        <dbReference type="PROSITE" id="PS50893"/>
    </source>
</evidence>
<dbReference type="Gene3D" id="3.40.50.300">
    <property type="entry name" value="P-loop containing nucleotide triphosphate hydrolases"/>
    <property type="match status" value="2"/>
</dbReference>
<dbReference type="EMBL" id="WKKF01000001">
    <property type="protein sequence ID" value="MRX53254.1"/>
    <property type="molecule type" value="Genomic_DNA"/>
</dbReference>
<dbReference type="InterPro" id="IPR003439">
    <property type="entry name" value="ABC_transporter-like_ATP-bd"/>
</dbReference>
<keyword evidence="13" id="KW-1185">Reference proteome</keyword>
<feature type="domain" description="ABC transporter" evidence="11">
    <location>
        <begin position="243"/>
        <end position="493"/>
    </location>
</feature>
<dbReference type="PANTHER" id="PTHR43790:SF2">
    <property type="entry name" value="AUTOINDUCER 2 IMPORT ATP-BINDING PROTEIN LSRA"/>
    <property type="match status" value="1"/>
</dbReference>
<comment type="similarity">
    <text evidence="2">Belongs to the ABC transporter superfamily. AI-2 autoinducer porter (TC 3.A.1.2.8) family.</text>
</comment>
<dbReference type="SUPFAM" id="SSF52540">
    <property type="entry name" value="P-loop containing nucleoside triphosphate hydrolases"/>
    <property type="match status" value="2"/>
</dbReference>
<evidence type="ECO:0000313" key="13">
    <source>
        <dbReference type="Proteomes" id="UP000441585"/>
    </source>
</evidence>
<evidence type="ECO:0000256" key="4">
    <source>
        <dbReference type="ARBA" id="ARBA00019459"/>
    </source>
</evidence>
<organism evidence="12 13">
    <name type="scientific">Metabacillus idriensis</name>
    <dbReference type="NCBI Taxonomy" id="324768"/>
    <lineage>
        <taxon>Bacteria</taxon>
        <taxon>Bacillati</taxon>
        <taxon>Bacillota</taxon>
        <taxon>Bacilli</taxon>
        <taxon>Bacillales</taxon>
        <taxon>Bacillaceae</taxon>
        <taxon>Metabacillus</taxon>
    </lineage>
</organism>
<dbReference type="GO" id="GO:0005524">
    <property type="term" value="F:ATP binding"/>
    <property type="evidence" value="ECO:0007669"/>
    <property type="project" value="UniProtKB-KW"/>
</dbReference>